<gene>
    <name evidence="3" type="primary">101900562</name>
    <name evidence="5 6 7" type="synonym">LOC101900562</name>
</gene>
<feature type="compositionally biased region" description="Low complexity" evidence="1">
    <location>
        <begin position="767"/>
        <end position="778"/>
    </location>
</feature>
<feature type="compositionally biased region" description="Basic residues" evidence="1">
    <location>
        <begin position="409"/>
        <end position="436"/>
    </location>
</feature>
<name>A0A1I8NFJ6_MUSDO</name>
<evidence type="ECO:0000313" key="5">
    <source>
        <dbReference type="RefSeq" id="XP_005185527.1"/>
    </source>
</evidence>
<evidence type="ECO:0000256" key="2">
    <source>
        <dbReference type="SAM" id="SignalP"/>
    </source>
</evidence>
<dbReference type="EnsemblMetazoa" id="MDOA014644-RA">
    <property type="protein sequence ID" value="MDOA014644-PA"/>
    <property type="gene ID" value="MDOA014644"/>
</dbReference>
<dbReference type="STRING" id="7370.A0A1I8NFJ6"/>
<dbReference type="eggNOG" id="ENOG502QR1M">
    <property type="taxonomic scope" value="Eukaryota"/>
</dbReference>
<feature type="compositionally biased region" description="Low complexity" evidence="1">
    <location>
        <begin position="137"/>
        <end position="148"/>
    </location>
</feature>
<feature type="compositionally biased region" description="Low complexity" evidence="1">
    <location>
        <begin position="736"/>
        <end position="754"/>
    </location>
</feature>
<feature type="compositionally biased region" description="Polar residues" evidence="1">
    <location>
        <begin position="230"/>
        <end position="248"/>
    </location>
</feature>
<feature type="region of interest" description="Disordered" evidence="1">
    <location>
        <begin position="949"/>
        <end position="968"/>
    </location>
</feature>
<evidence type="ECO:0000313" key="7">
    <source>
        <dbReference type="RefSeq" id="XP_058987004.1"/>
    </source>
</evidence>
<evidence type="ECO:0000313" key="6">
    <source>
        <dbReference type="RefSeq" id="XP_058987002.1"/>
    </source>
</evidence>
<dbReference type="GO" id="GO:0003677">
    <property type="term" value="F:DNA binding"/>
    <property type="evidence" value="ECO:0007669"/>
    <property type="project" value="UniProtKB-KW"/>
</dbReference>
<keyword evidence="5 6" id="KW-0238">DNA-binding</keyword>
<protein>
    <submittedName>
        <fullName evidence="5 6 7">Homeobox protein 13</fullName>
    </submittedName>
</protein>
<sequence>MWNFQRIICIWICCVSCMFGSTQLSSLVQAVPYEYFDDHDQSFYDLDTEQIQAKYDTRLLSQQMLKTSDAEEHQSLESKKGSSPFSAVDGSTANEERMGGGGAGGASFVFAGKQHTESSLTDSDILTKLKTNDASQNGNNNNNNSNNNKDTTRIDETTPAITEKQEIHLPRAASCYTNGQKYTHGQKVPRLDSCEVCLCMDGEIFCWWEKCDKKAQTSQTPRYDDYSTPYGESSTVRIQPNEKSTIRTTLRPMKKPKINKTYKFGQNDGEEDDDDDDEDSVAADYVGDNEYDDSTYRYGKSPYKNHHSKQQMAKKKHREEKEEQKRKEALELKEKQMKMKKEKLKKQQQTQQQQQQQQQHKTNNNNNNDHHYHHPEHHTSGAGSSKILNFPENLPSVLYYDYKTEEHQHHQHQHREQHLKHQHEKELKHRQHSANSHHHEYGSSSSSSGGGGGVGGSGGQDFNMDTSVTMPAVATSQQLVESSSSSAYGRNNVRGDDNDGVLHRQQHQQPPSSAKFLGNGNDNIYNGDLQTDSDILPEPPTKKPKLSSIDTANEEASAAETPHSTTLPYRLSTLSATSAGSTNITTRPLKKQMFSPWDYGRPNGDKVNKGINQRQHQEQNKDFVSAASDNGIDVADVDQDDAFHRWLTSTEKNKKPNGAQLGEMGGAFDDDFEEDDKNYENIDIDIDAASMPLQAGGSSTTKTLTFPPNAAAGGEGLENNGNLNYDINFNNNNGPNAFSSAGSVDNSNGNNNNNKENENDNISPFSNPYRNYKDNNNNGPSFLHGTGIKSQQDNSNSNNSNNNDGRLSSNEEQGIGGVVNIDIMLTATADISSQQQQHQQFPTSDHDKQNQTVQMDSKQKSHLISNTNGKDNELLSSLVSQTRAAAATTTVTRNDSFVEGNMPTSLEQQQILGGGDGNLLISNSNNSSTSIVGNSNTNTNGAATITTTTTTDINSNNTTSQNQGNSFSASSKLSQSLVSNSTSSAAESASAAAASASLPPSTPPPTTSTTLSPERQCNVMGTLYKIGDVLPQDTGNCLQCICIDGSTIDDTPRVTCSPHNCPPLVLPDLFDATGY</sequence>
<feature type="compositionally biased region" description="Gly residues" evidence="1">
    <location>
        <begin position="448"/>
        <end position="459"/>
    </location>
</feature>
<evidence type="ECO:0000256" key="1">
    <source>
        <dbReference type="SAM" id="MobiDB-lite"/>
    </source>
</evidence>
<feature type="chain" id="PRO_5044561705" evidence="2">
    <location>
        <begin position="25"/>
        <end position="1075"/>
    </location>
</feature>
<feature type="region of interest" description="Disordered" evidence="1">
    <location>
        <begin position="218"/>
        <end position="388"/>
    </location>
</feature>
<dbReference type="RefSeq" id="XP_058987004.1">
    <property type="nucleotide sequence ID" value="XM_059131021.1"/>
</dbReference>
<dbReference type="VEuPathDB" id="VectorBase:MDOA014644"/>
<feature type="compositionally biased region" description="Low complexity" evidence="1">
    <location>
        <begin position="794"/>
        <end position="803"/>
    </location>
</feature>
<feature type="region of interest" description="Disordered" evidence="1">
    <location>
        <begin position="578"/>
        <end position="620"/>
    </location>
</feature>
<keyword evidence="4" id="KW-1185">Reference proteome</keyword>
<keyword evidence="2" id="KW-0732">Signal</keyword>
<dbReference type="AlphaFoldDB" id="A0A1I8NFJ6"/>
<feature type="compositionally biased region" description="Basic and acidic residues" evidence="1">
    <location>
        <begin position="493"/>
        <end position="502"/>
    </location>
</feature>
<feature type="region of interest" description="Disordered" evidence="1">
    <location>
        <begin position="66"/>
        <end position="106"/>
    </location>
</feature>
<feature type="signal peptide" evidence="2">
    <location>
        <begin position="1"/>
        <end position="24"/>
    </location>
</feature>
<dbReference type="KEGG" id="mde:101900562"/>
<organism evidence="3">
    <name type="scientific">Musca domestica</name>
    <name type="common">House fly</name>
    <dbReference type="NCBI Taxonomy" id="7370"/>
    <lineage>
        <taxon>Eukaryota</taxon>
        <taxon>Metazoa</taxon>
        <taxon>Ecdysozoa</taxon>
        <taxon>Arthropoda</taxon>
        <taxon>Hexapoda</taxon>
        <taxon>Insecta</taxon>
        <taxon>Pterygota</taxon>
        <taxon>Neoptera</taxon>
        <taxon>Endopterygota</taxon>
        <taxon>Diptera</taxon>
        <taxon>Brachycera</taxon>
        <taxon>Muscomorpha</taxon>
        <taxon>Muscoidea</taxon>
        <taxon>Muscidae</taxon>
        <taxon>Musca</taxon>
    </lineage>
</organism>
<evidence type="ECO:0000313" key="4">
    <source>
        <dbReference type="Proteomes" id="UP001652621"/>
    </source>
</evidence>
<dbReference type="GeneID" id="101900562"/>
<feature type="compositionally biased region" description="Low complexity" evidence="1">
    <location>
        <begin position="347"/>
        <end position="367"/>
    </location>
</feature>
<dbReference type="RefSeq" id="XP_058987002.1">
    <property type="nucleotide sequence ID" value="XM_059131019.1"/>
</dbReference>
<feature type="compositionally biased region" description="Basic and acidic residues" evidence="1">
    <location>
        <begin position="68"/>
        <end position="80"/>
    </location>
</feature>
<feature type="region of interest" description="Disordered" evidence="1">
    <location>
        <begin position="990"/>
        <end position="1013"/>
    </location>
</feature>
<feature type="compositionally biased region" description="Polar residues" evidence="1">
    <location>
        <begin position="81"/>
        <end position="93"/>
    </location>
</feature>
<reference evidence="6 7" key="2">
    <citation type="submission" date="2025-05" db="UniProtKB">
        <authorList>
            <consortium name="RefSeq"/>
        </authorList>
    </citation>
    <scope>IDENTIFICATION</scope>
    <source>
        <strain evidence="5 6">Aabys</strain>
        <tissue evidence="6 7">Whole body</tissue>
    </source>
</reference>
<feature type="region of interest" description="Disordered" evidence="1">
    <location>
        <begin position="131"/>
        <end position="153"/>
    </location>
</feature>
<feature type="compositionally biased region" description="Polar residues" evidence="1">
    <location>
        <begin position="520"/>
        <end position="533"/>
    </location>
</feature>
<dbReference type="OrthoDB" id="8059733at2759"/>
<feature type="region of interest" description="Disordered" evidence="1">
    <location>
        <begin position="831"/>
        <end position="858"/>
    </location>
</feature>
<dbReference type="RefSeq" id="XP_005185527.1">
    <property type="nucleotide sequence ID" value="XM_005185470.3"/>
</dbReference>
<evidence type="ECO:0000313" key="3">
    <source>
        <dbReference type="EnsemblMetazoa" id="MDOA014644-PA"/>
    </source>
</evidence>
<reference evidence="3" key="1">
    <citation type="submission" date="2020-05" db="UniProtKB">
        <authorList>
            <consortium name="EnsemblMetazoa"/>
        </authorList>
    </citation>
    <scope>IDENTIFICATION</scope>
    <source>
        <strain evidence="3">Aabys</strain>
    </source>
</reference>
<feature type="compositionally biased region" description="Basic and acidic residues" evidence="1">
    <location>
        <begin position="319"/>
        <end position="339"/>
    </location>
</feature>
<feature type="compositionally biased region" description="Polar residues" evidence="1">
    <location>
        <begin position="463"/>
        <end position="481"/>
    </location>
</feature>
<accession>A0A1I8NFJ6</accession>
<feature type="compositionally biased region" description="Acidic residues" evidence="1">
    <location>
        <begin position="268"/>
        <end position="293"/>
    </location>
</feature>
<feature type="region of interest" description="Disordered" evidence="1">
    <location>
        <begin position="736"/>
        <end position="812"/>
    </location>
</feature>
<dbReference type="SUPFAM" id="SSF57603">
    <property type="entry name" value="FnI-like domain"/>
    <property type="match status" value="2"/>
</dbReference>
<feature type="compositionally biased region" description="Low complexity" evidence="1">
    <location>
        <begin position="990"/>
        <end position="999"/>
    </location>
</feature>
<proteinExistence type="predicted"/>
<dbReference type="Gene3D" id="2.10.70.10">
    <property type="entry name" value="Complement Module, domain 1"/>
    <property type="match status" value="1"/>
</dbReference>
<feature type="compositionally biased region" description="Basic residues" evidence="1">
    <location>
        <begin position="303"/>
        <end position="318"/>
    </location>
</feature>
<dbReference type="VEuPathDB" id="VectorBase:MDOMA2_000929"/>
<dbReference type="Proteomes" id="UP001652621">
    <property type="component" value="Unplaced"/>
</dbReference>
<feature type="region of interest" description="Disordered" evidence="1">
    <location>
        <begin position="405"/>
        <end position="566"/>
    </location>
</feature>
<keyword evidence="5 6" id="KW-0371">Homeobox</keyword>